<feature type="transmembrane region" description="Helical" evidence="9">
    <location>
        <begin position="923"/>
        <end position="944"/>
    </location>
</feature>
<keyword evidence="6 9" id="KW-1133">Transmembrane helix</keyword>
<dbReference type="GO" id="GO:0016020">
    <property type="term" value="C:membrane"/>
    <property type="evidence" value="ECO:0007669"/>
    <property type="project" value="UniProtKB-SubCell"/>
</dbReference>
<dbReference type="PANTHER" id="PTHR24223">
    <property type="entry name" value="ATP-BINDING CASSETTE SUB-FAMILY C"/>
    <property type="match status" value="1"/>
</dbReference>
<dbReference type="EMBL" id="CP012523">
    <property type="protein sequence ID" value="ALC40250.1"/>
    <property type="molecule type" value="Genomic_DNA"/>
</dbReference>
<feature type="transmembrane region" description="Helical" evidence="9">
    <location>
        <begin position="114"/>
        <end position="135"/>
    </location>
</feature>
<comment type="subcellular location">
    <subcellularLocation>
        <location evidence="1">Membrane</location>
        <topology evidence="1">Multi-pass membrane protein</topology>
    </subcellularLocation>
</comment>
<feature type="transmembrane region" description="Helical" evidence="9">
    <location>
        <begin position="63"/>
        <end position="82"/>
    </location>
</feature>
<evidence type="ECO:0000259" key="11">
    <source>
        <dbReference type="PROSITE" id="PS50929"/>
    </source>
</evidence>
<dbReference type="FunFam" id="3.40.50.300:FF:000163">
    <property type="entry name" value="Multidrug resistance-associated protein member 4"/>
    <property type="match status" value="1"/>
</dbReference>
<feature type="domain" description="ABC transmembrane type-1" evidence="11">
    <location>
        <begin position="706"/>
        <end position="979"/>
    </location>
</feature>
<dbReference type="SMART" id="SM00382">
    <property type="entry name" value="AAA"/>
    <property type="match status" value="2"/>
</dbReference>
<dbReference type="InterPro" id="IPR050173">
    <property type="entry name" value="ABC_transporter_C-like"/>
</dbReference>
<dbReference type="AlphaFoldDB" id="A0A0M4ESE6"/>
<evidence type="ECO:0000313" key="13">
    <source>
        <dbReference type="Proteomes" id="UP000494163"/>
    </source>
</evidence>
<feature type="domain" description="ABC transporter" evidence="10">
    <location>
        <begin position="1017"/>
        <end position="1252"/>
    </location>
</feature>
<organism evidence="12 13">
    <name type="scientific">Drosophila busckii</name>
    <name type="common">Fruit fly</name>
    <dbReference type="NCBI Taxonomy" id="30019"/>
    <lineage>
        <taxon>Eukaryota</taxon>
        <taxon>Metazoa</taxon>
        <taxon>Ecdysozoa</taxon>
        <taxon>Arthropoda</taxon>
        <taxon>Hexapoda</taxon>
        <taxon>Insecta</taxon>
        <taxon>Pterygota</taxon>
        <taxon>Neoptera</taxon>
        <taxon>Endopterygota</taxon>
        <taxon>Diptera</taxon>
        <taxon>Brachycera</taxon>
        <taxon>Muscomorpha</taxon>
        <taxon>Ephydroidea</taxon>
        <taxon>Drosophilidae</taxon>
        <taxon>Drosophila</taxon>
    </lineage>
</organism>
<reference evidence="12 13" key="1">
    <citation type="submission" date="2015-08" db="EMBL/GenBank/DDBJ databases">
        <title>Ancestral chromatin configuration constrains chromatin evolution on differentiating sex chromosomes in Drosophila.</title>
        <authorList>
            <person name="Zhou Q."/>
            <person name="Bachtrog D."/>
        </authorList>
    </citation>
    <scope>NUCLEOTIDE SEQUENCE [LARGE SCALE GENOMIC DNA]</scope>
    <source>
        <tissue evidence="12">Whole larvae</tissue>
    </source>
</reference>
<evidence type="ECO:0000256" key="9">
    <source>
        <dbReference type="SAM" id="Phobius"/>
    </source>
</evidence>
<feature type="transmembrane region" description="Helical" evidence="9">
    <location>
        <begin position="213"/>
        <end position="232"/>
    </location>
</feature>
<dbReference type="InterPro" id="IPR027417">
    <property type="entry name" value="P-loop_NTPase"/>
</dbReference>
<feature type="region of interest" description="Disordered" evidence="8">
    <location>
        <begin position="641"/>
        <end position="675"/>
    </location>
</feature>
<evidence type="ECO:0000256" key="2">
    <source>
        <dbReference type="ARBA" id="ARBA00022448"/>
    </source>
</evidence>
<dbReference type="CDD" id="cd03244">
    <property type="entry name" value="ABCC_MRP_domain2"/>
    <property type="match status" value="1"/>
</dbReference>
<dbReference type="Gene3D" id="3.40.50.300">
    <property type="entry name" value="P-loop containing nucleotide triphosphate hydrolases"/>
    <property type="match status" value="2"/>
</dbReference>
<evidence type="ECO:0000313" key="12">
    <source>
        <dbReference type="EMBL" id="ALC40250.1"/>
    </source>
</evidence>
<feature type="transmembrane region" description="Helical" evidence="9">
    <location>
        <begin position="810"/>
        <end position="832"/>
    </location>
</feature>
<dbReference type="OMA" id="MGYAKPL"/>
<dbReference type="Pfam" id="PF00005">
    <property type="entry name" value="ABC_tran"/>
    <property type="match status" value="2"/>
</dbReference>
<keyword evidence="5" id="KW-0067">ATP-binding</keyword>
<name>A0A0M4ESE6_DROBS</name>
<feature type="domain" description="ABC transporter" evidence="10">
    <location>
        <begin position="409"/>
        <end position="632"/>
    </location>
</feature>
<evidence type="ECO:0000256" key="4">
    <source>
        <dbReference type="ARBA" id="ARBA00022741"/>
    </source>
</evidence>
<dbReference type="InterPro" id="IPR036640">
    <property type="entry name" value="ABC1_TM_sf"/>
</dbReference>
<dbReference type="InterPro" id="IPR003439">
    <property type="entry name" value="ABC_transporter-like_ATP-bd"/>
</dbReference>
<evidence type="ECO:0000256" key="8">
    <source>
        <dbReference type="SAM" id="MobiDB-lite"/>
    </source>
</evidence>
<protein>
    <submittedName>
        <fullName evidence="12">CG31793</fullName>
    </submittedName>
</protein>
<dbReference type="GO" id="GO:0005524">
    <property type="term" value="F:ATP binding"/>
    <property type="evidence" value="ECO:0007669"/>
    <property type="project" value="UniProtKB-KW"/>
</dbReference>
<dbReference type="Gene3D" id="1.20.1560.10">
    <property type="entry name" value="ABC transporter type 1, transmembrane domain"/>
    <property type="match status" value="2"/>
</dbReference>
<keyword evidence="13" id="KW-1185">Reference proteome</keyword>
<evidence type="ECO:0000256" key="3">
    <source>
        <dbReference type="ARBA" id="ARBA00022692"/>
    </source>
</evidence>
<feature type="non-terminal residue" evidence="12">
    <location>
        <position position="1"/>
    </location>
</feature>
<dbReference type="InterPro" id="IPR017871">
    <property type="entry name" value="ABC_transporter-like_CS"/>
</dbReference>
<feature type="transmembrane region" description="Helical" evidence="9">
    <location>
        <begin position="695"/>
        <end position="719"/>
    </location>
</feature>
<dbReference type="InterPro" id="IPR011527">
    <property type="entry name" value="ABC1_TM_dom"/>
</dbReference>
<dbReference type="GO" id="GO:0016887">
    <property type="term" value="F:ATP hydrolysis activity"/>
    <property type="evidence" value="ECO:0007669"/>
    <property type="project" value="InterPro"/>
</dbReference>
<feature type="transmembrane region" description="Helical" evidence="9">
    <location>
        <begin position="740"/>
        <end position="765"/>
    </location>
</feature>
<sequence>LFYSFAFPVLIKGRKKTLEPNDLYDVLKEHKADTLGEKLFKAWEKEVKANRVKGKKRTSLLKVLLKVFGWHLVVSGIVLAFLELGTRATLPLLLAGLISEFTENGNGNSFSAQLYAAGLIICTIASVLFMHPFMMGLMHLAMKLRVAVGCAIYRKALRLSHSALGGTTTGQVVNLLSNDLGRFDRGLIHLHFLWLAPLELLLASYFLYEQIGAASLVGIAILVLYLPLQTYLSRLTSALRMQTALRTDGRVRMMNEIIAGIQVIKMYAWEQPFQKLVANARASEMSVIRKMNYIRGVLLSFEITLGRIAIFASLLAFVLAGGQLTAERAFCVTAFYNVLRRSVSKFFPSGMSQLAELLVTIERISQFMQREETQLRMLPDEPGQDNQATELGALMQQEKLQSNSNVVSVQLQGFQARWAATQHEPVLVDINLRLELAQLVAVIGPVGSGKSSLIQAILGELPAESGSLNLQGRLSYAAQEPWLFSGSVRDNILFGLPWDKLRYYQVIKHCALVRDFELLEQGDKTIVGERGASLSGGHKARISLARAVYRQADIYLLDDPLSAVDAHVARHLFEQCMRGFLRKQLVILATHQLQFLEQADLIVIMDKGRVQAMGSYEHMLKSGQDFAQLLAKSAGEELPELDAQPTEDGPLTRQSSVESRVSASPDYSAKSTASPKRVEESRSVADIGLSMYLKYFTAGCGIFMFLLVMFLCLGTQVMSSSGDYFLSYWVKSNSSNAVDIYIFAAINVALIIFALLRTLLFFSVAMHSSKALHNSMFSGISRAAMYFFNTNPSGRILNRFAMDMGQVDEILPAVMLECIQIFLTLTGIICVLCITNPWYLINTLVMFVCFYYVREFYLSTSLVVKRLEAVARSPMYSHFSATLTGLPTIRAMRAQKMLIAQYDHYQDCHSIGYYTFLSTSRAFGYYLDLFCVVYVLIIIVNSYLNPPENPGLIGLAITQAMSMTGMVQWGMRQSAELENSMTSVERVIEYSNLEAEGDFDSPADKQPNPNWPERGEITADDLSLRYSPDPQAPYVLKSINFTIEPCEKIGIVGRTGAGKSSLINALFRLSYNDGSILIDSRDTLTLGLRDLRSKISIIPQEPVLFSGSIRYNLDPFEQYSDTKLWQVLEDVHLKEEVSELPSGLDSHIAEGGANFSVGQRQLICLARAILRENRILVMDEATANVDPQTDALIQTTIRNKFKDCTVLTIAHRLHTIIDSDKVMVLDAGHVVEFGAPYELLTTSKHQIFYSMVIETGKTTFEHLLKIAQKVSLLFI</sequence>
<dbReference type="STRING" id="30019.A0A0M4ESE6"/>
<keyword evidence="2" id="KW-0813">Transport</keyword>
<feature type="domain" description="ABC transmembrane type-1" evidence="11">
    <location>
        <begin position="76"/>
        <end position="326"/>
    </location>
</feature>
<evidence type="ECO:0000256" key="7">
    <source>
        <dbReference type="ARBA" id="ARBA00023136"/>
    </source>
</evidence>
<accession>A0A0M4ESE6</accession>
<evidence type="ECO:0000256" key="5">
    <source>
        <dbReference type="ARBA" id="ARBA00022840"/>
    </source>
</evidence>
<dbReference type="FunFam" id="1.20.1560.10:FF:000014">
    <property type="entry name" value="Multidrug resistance-associated protein member 4"/>
    <property type="match status" value="1"/>
</dbReference>
<evidence type="ECO:0000256" key="1">
    <source>
        <dbReference type="ARBA" id="ARBA00004141"/>
    </source>
</evidence>
<dbReference type="FunFam" id="3.40.50.300:FF:000482">
    <property type="entry name" value="Multidrug resistance-associated protein member 4"/>
    <property type="match status" value="1"/>
</dbReference>
<dbReference type="OrthoDB" id="6500128at2759"/>
<feature type="transmembrane region" description="Helical" evidence="9">
    <location>
        <begin position="950"/>
        <end position="971"/>
    </location>
</feature>
<keyword evidence="4" id="KW-0547">Nucleotide-binding</keyword>
<feature type="compositionally biased region" description="Polar residues" evidence="8">
    <location>
        <begin position="652"/>
        <end position="662"/>
    </location>
</feature>
<dbReference type="PROSITE" id="PS00211">
    <property type="entry name" value="ABC_TRANSPORTER_1"/>
    <property type="match status" value="1"/>
</dbReference>
<dbReference type="PROSITE" id="PS50893">
    <property type="entry name" value="ABC_TRANSPORTER_2"/>
    <property type="match status" value="2"/>
</dbReference>
<dbReference type="GO" id="GO:0140359">
    <property type="term" value="F:ABC-type transporter activity"/>
    <property type="evidence" value="ECO:0007669"/>
    <property type="project" value="InterPro"/>
</dbReference>
<feature type="transmembrane region" description="Helical" evidence="9">
    <location>
        <begin position="297"/>
        <end position="320"/>
    </location>
</feature>
<keyword evidence="7 9" id="KW-0472">Membrane</keyword>
<dbReference type="FunFam" id="1.20.1560.10:FF:000026">
    <property type="entry name" value="Multidrug resistance-associated protein lethal(2)03659"/>
    <property type="match status" value="1"/>
</dbReference>
<proteinExistence type="predicted"/>
<dbReference type="Proteomes" id="UP000494163">
    <property type="component" value="Chromosome 2L"/>
</dbReference>
<feature type="transmembrane region" description="Helical" evidence="9">
    <location>
        <begin position="187"/>
        <end position="207"/>
    </location>
</feature>
<evidence type="ECO:0000256" key="6">
    <source>
        <dbReference type="ARBA" id="ARBA00022989"/>
    </source>
</evidence>
<evidence type="ECO:0000259" key="10">
    <source>
        <dbReference type="PROSITE" id="PS50893"/>
    </source>
</evidence>
<dbReference type="PROSITE" id="PS50929">
    <property type="entry name" value="ABC_TM1F"/>
    <property type="match status" value="2"/>
</dbReference>
<dbReference type="InterPro" id="IPR003593">
    <property type="entry name" value="AAA+_ATPase"/>
</dbReference>
<dbReference type="SUPFAM" id="SSF90123">
    <property type="entry name" value="ABC transporter transmembrane region"/>
    <property type="match status" value="2"/>
</dbReference>
<gene>
    <name evidence="12" type="ORF">Dbus_chr2Lg2335</name>
</gene>
<feature type="transmembrane region" description="Helical" evidence="9">
    <location>
        <begin position="838"/>
        <end position="857"/>
    </location>
</feature>
<keyword evidence="3 9" id="KW-0812">Transmembrane</keyword>
<feature type="non-terminal residue" evidence="12">
    <location>
        <position position="1275"/>
    </location>
</feature>
<dbReference type="PANTHER" id="PTHR24223:SF448">
    <property type="entry name" value="FI20146P1-RELATED"/>
    <property type="match status" value="1"/>
</dbReference>
<dbReference type="Pfam" id="PF00664">
    <property type="entry name" value="ABC_membrane"/>
    <property type="match status" value="2"/>
</dbReference>
<dbReference type="CDD" id="cd03250">
    <property type="entry name" value="ABCC_MRP_domain1"/>
    <property type="match status" value="1"/>
</dbReference>
<dbReference type="SUPFAM" id="SSF52540">
    <property type="entry name" value="P-loop containing nucleoside triphosphate hydrolases"/>
    <property type="match status" value="2"/>
</dbReference>